<name>A0A6J7R5A7_9ZZZZ</name>
<dbReference type="AlphaFoldDB" id="A0A6J7R5A7"/>
<dbReference type="Gene3D" id="1.10.30.50">
    <property type="match status" value="1"/>
</dbReference>
<sequence length="211" mass="23917">MFDPISGQLIHDVLARIERELFEADWAEARHRLGDDPTVNDLARTATQRRADAMVEMATRAAATPKDGQRPKPLFTVVVGVDMFTRTCELASGTFVTPGSAKRWLDQSVIERIVFDGPDRVISVGHQRNFTGALRRAIEVRDRICSHPYCHKSAAECEVDHDQPWALGGLTSPGNGKLKCRFHNEDREPDWIRRKRRTGRPRDPEPYSTDE</sequence>
<dbReference type="SMART" id="SM00507">
    <property type="entry name" value="HNHc"/>
    <property type="match status" value="1"/>
</dbReference>
<evidence type="ECO:0000313" key="3">
    <source>
        <dbReference type="EMBL" id="CAB5023900.1"/>
    </source>
</evidence>
<feature type="region of interest" description="Disordered" evidence="1">
    <location>
        <begin position="191"/>
        <end position="211"/>
    </location>
</feature>
<dbReference type="EMBL" id="CAFBOS010000270">
    <property type="protein sequence ID" value="CAB5023900.1"/>
    <property type="molecule type" value="Genomic_DNA"/>
</dbReference>
<evidence type="ECO:0000256" key="1">
    <source>
        <dbReference type="SAM" id="MobiDB-lite"/>
    </source>
</evidence>
<organism evidence="3">
    <name type="scientific">freshwater metagenome</name>
    <dbReference type="NCBI Taxonomy" id="449393"/>
    <lineage>
        <taxon>unclassified sequences</taxon>
        <taxon>metagenomes</taxon>
        <taxon>ecological metagenomes</taxon>
    </lineage>
</organism>
<evidence type="ECO:0000259" key="2">
    <source>
        <dbReference type="SMART" id="SM00507"/>
    </source>
</evidence>
<proteinExistence type="predicted"/>
<reference evidence="3" key="1">
    <citation type="submission" date="2020-05" db="EMBL/GenBank/DDBJ databases">
        <authorList>
            <person name="Chiriac C."/>
            <person name="Salcher M."/>
            <person name="Ghai R."/>
            <person name="Kavagutti S V."/>
        </authorList>
    </citation>
    <scope>NUCLEOTIDE SEQUENCE</scope>
</reference>
<dbReference type="CDD" id="cd00085">
    <property type="entry name" value="HNHc"/>
    <property type="match status" value="1"/>
</dbReference>
<protein>
    <submittedName>
        <fullName evidence="3">Unannotated protein</fullName>
    </submittedName>
</protein>
<dbReference type="InterPro" id="IPR003615">
    <property type="entry name" value="HNH_nuc"/>
</dbReference>
<accession>A0A6J7R5A7</accession>
<gene>
    <name evidence="3" type="ORF">UFOPK3967_02929</name>
</gene>
<feature type="domain" description="HNH nuclease" evidence="2">
    <location>
        <begin position="133"/>
        <end position="185"/>
    </location>
</feature>